<accession>A0A381U7L7</accession>
<organism evidence="1">
    <name type="scientific">marine metagenome</name>
    <dbReference type="NCBI Taxonomy" id="408172"/>
    <lineage>
        <taxon>unclassified sequences</taxon>
        <taxon>metagenomes</taxon>
        <taxon>ecological metagenomes</taxon>
    </lineage>
</organism>
<dbReference type="EMBL" id="UINC01005632">
    <property type="protein sequence ID" value="SVA22553.1"/>
    <property type="molecule type" value="Genomic_DNA"/>
</dbReference>
<reference evidence="1" key="1">
    <citation type="submission" date="2018-05" db="EMBL/GenBank/DDBJ databases">
        <authorList>
            <person name="Lanie J.A."/>
            <person name="Ng W.-L."/>
            <person name="Kazmierczak K.M."/>
            <person name="Andrzejewski T.M."/>
            <person name="Davidsen T.M."/>
            <person name="Wayne K.J."/>
            <person name="Tettelin H."/>
            <person name="Glass J.I."/>
            <person name="Rusch D."/>
            <person name="Podicherti R."/>
            <person name="Tsui H.-C.T."/>
            <person name="Winkler M.E."/>
        </authorList>
    </citation>
    <scope>NUCLEOTIDE SEQUENCE</scope>
</reference>
<protein>
    <submittedName>
        <fullName evidence="1">Uncharacterized protein</fullName>
    </submittedName>
</protein>
<evidence type="ECO:0000313" key="1">
    <source>
        <dbReference type="EMBL" id="SVA22553.1"/>
    </source>
</evidence>
<sequence>MKQFFQFIVISFLLVLFSAASALSVKFGNMLERFELVPDKQTPYLSFEGFFEPSLFSQIQIIPGDKKTETSVILPNTFINNIFFAEPEITSFAEEGILEKLSLEEKIKRTKTGEIDSQVILNISSMVNYKIEFDAEKSDSRRITFSMQKLKKMLISTIEKEEMAAQEQTVPQAEADVIFWSVFTPRMVNKREKILLHPVTALMSYRQFDQLNVAILNASLKPNGAHRMAEMLTKRHKLTIEKKMGAKLNIVNISSVR</sequence>
<feature type="non-terminal residue" evidence="1">
    <location>
        <position position="257"/>
    </location>
</feature>
<gene>
    <name evidence="1" type="ORF">METZ01_LOCUS75407</name>
</gene>
<dbReference type="AlphaFoldDB" id="A0A381U7L7"/>
<name>A0A381U7L7_9ZZZZ</name>
<proteinExistence type="predicted"/>